<dbReference type="PANTHER" id="PTHR33840">
    <property type="match status" value="1"/>
</dbReference>
<gene>
    <name evidence="2" type="ORF">ITX54_11805</name>
</gene>
<sequence>MKNKDEGEDNSLLNSEYYRYEIVGDATHKTDIFCTTKTVLVRKVPVRGVTLTVGLFFDGTGNNQANMLDRTLAYGDCSNVVNDERAKACEKYETLTKNIISNTSYRGGITNISRLFQLYKIDGELNDKQLTAQVGAYVSGVGTEDGKGDSLIGMALGSSLLECFQGVVTKTDRALDMISAELKEFMKLNNGQVAIAKVQFDLFGFSRGAASARHFANRVMHQDSAITDAINKGLISAINHGKPAGEVRFIGLFDTVAALGSLLNFYDLNSRSNPGVNLELRPSVAKHVFQISAMHECRHNFSANSICGAWPELLLPGVHSNIGGGYNAANSEHPENEDNLLTMPRIERVQESTPERQTQTYLKTEAMRKLLTRLPALKYILPHGQVRTRVFSWPQENQNKSRASIFEKNVGAAVFLKRQRIPNDWEKVSMRVMLDAAQDAGLDFSPISTTDDELKLPFELVPLCEKAIAQGRAVRRGQDVVGYTESEMHIIGRYIHCSANWNIVSDPSLWVDPDSNEVFLKQNRGAAYEKAFAWPNAPCNGWVRTVWKMDDPQWLEERQRINADALDKLF</sequence>
<dbReference type="AlphaFoldDB" id="A0AA40X281"/>
<accession>A0AA40X281</accession>
<evidence type="ECO:0000313" key="2">
    <source>
        <dbReference type="EMBL" id="MBF6637341.1"/>
    </source>
</evidence>
<evidence type="ECO:0000313" key="3">
    <source>
        <dbReference type="Proteomes" id="UP000705283"/>
    </source>
</evidence>
<evidence type="ECO:0000259" key="1">
    <source>
        <dbReference type="Pfam" id="PF09994"/>
    </source>
</evidence>
<proteinExistence type="predicted"/>
<reference evidence="2" key="1">
    <citation type="submission" date="2020-11" db="EMBL/GenBank/DDBJ databases">
        <authorList>
            <person name="Lee S.D."/>
        </authorList>
    </citation>
    <scope>NUCLEOTIDE SEQUENCE</scope>
    <source>
        <strain evidence="2">SAP-2</strain>
    </source>
</reference>
<dbReference type="Proteomes" id="UP000705283">
    <property type="component" value="Unassembled WGS sequence"/>
</dbReference>
<dbReference type="EMBL" id="JADMKS010000004">
    <property type="protein sequence ID" value="MBF6637341.1"/>
    <property type="molecule type" value="Genomic_DNA"/>
</dbReference>
<dbReference type="RefSeq" id="WP_194978068.1">
    <property type="nucleotide sequence ID" value="NZ_JADMKS010000004.1"/>
</dbReference>
<reference evidence="2" key="2">
    <citation type="submission" date="2022-09" db="EMBL/GenBank/DDBJ databases">
        <title>Rouxiella aceris sp. nov., isolated from tree sap and emended description of the genus Rhouxiella.</title>
        <authorList>
            <person name="Kim I.S."/>
        </authorList>
    </citation>
    <scope>NUCLEOTIDE SEQUENCE</scope>
    <source>
        <strain evidence="2">SAP-2</strain>
    </source>
</reference>
<protein>
    <submittedName>
        <fullName evidence="2">DUF2235 domain-containing protein</fullName>
    </submittedName>
</protein>
<name>A0AA40X281_9GAMM</name>
<comment type="caution">
    <text evidence="2">The sequence shown here is derived from an EMBL/GenBank/DDBJ whole genome shotgun (WGS) entry which is preliminary data.</text>
</comment>
<dbReference type="Pfam" id="PF09994">
    <property type="entry name" value="T6SS_Tle1-like_cat"/>
    <property type="match status" value="1"/>
</dbReference>
<dbReference type="InterPro" id="IPR018712">
    <property type="entry name" value="Tle1-like_cat"/>
</dbReference>
<dbReference type="PANTHER" id="PTHR33840:SF1">
    <property type="entry name" value="TLE1 PHOSPHOLIPASE DOMAIN-CONTAINING PROTEIN"/>
    <property type="match status" value="1"/>
</dbReference>
<organism evidence="2 3">
    <name type="scientific">Rouxiella silvae</name>
    <dbReference type="NCBI Taxonomy" id="1646373"/>
    <lineage>
        <taxon>Bacteria</taxon>
        <taxon>Pseudomonadati</taxon>
        <taxon>Pseudomonadota</taxon>
        <taxon>Gammaproteobacteria</taxon>
        <taxon>Enterobacterales</taxon>
        <taxon>Yersiniaceae</taxon>
        <taxon>Rouxiella</taxon>
    </lineage>
</organism>
<feature type="domain" description="T6SS Phospholipase effector Tle1-like catalytic" evidence="1">
    <location>
        <begin position="242"/>
        <end position="332"/>
    </location>
</feature>